<evidence type="ECO:0000256" key="2">
    <source>
        <dbReference type="ARBA" id="ARBA00022475"/>
    </source>
</evidence>
<keyword evidence="4 11" id="KW-1133">Transmembrane helix</keyword>
<dbReference type="GO" id="GO:0004993">
    <property type="term" value="F:G protein-coupled serotonin receptor activity"/>
    <property type="evidence" value="ECO:0007669"/>
    <property type="project" value="UniProtKB-ARBA"/>
</dbReference>
<feature type="signal peptide" evidence="12">
    <location>
        <begin position="1"/>
        <end position="22"/>
    </location>
</feature>
<accession>A0A0X3NHV6</accession>
<dbReference type="SUPFAM" id="SSF81321">
    <property type="entry name" value="Family A G protein-coupled receptor-like"/>
    <property type="match status" value="1"/>
</dbReference>
<keyword evidence="2" id="KW-1003">Cell membrane</keyword>
<dbReference type="Gene3D" id="1.20.1070.10">
    <property type="entry name" value="Rhodopsin 7-helix transmembrane proteins"/>
    <property type="match status" value="1"/>
</dbReference>
<dbReference type="Pfam" id="PF00001">
    <property type="entry name" value="7tm_1"/>
    <property type="match status" value="1"/>
</dbReference>
<evidence type="ECO:0000256" key="3">
    <source>
        <dbReference type="ARBA" id="ARBA00022692"/>
    </source>
</evidence>
<feature type="domain" description="G-protein coupled receptors family 1 profile" evidence="13">
    <location>
        <begin position="60"/>
        <end position="281"/>
    </location>
</feature>
<evidence type="ECO:0000256" key="8">
    <source>
        <dbReference type="ARBA" id="ARBA00023170"/>
    </source>
</evidence>
<name>A0A0X3NHV6_SCHSO</name>
<dbReference type="GO" id="GO:0005886">
    <property type="term" value="C:plasma membrane"/>
    <property type="evidence" value="ECO:0007669"/>
    <property type="project" value="UniProtKB-SubCell"/>
</dbReference>
<evidence type="ECO:0000256" key="11">
    <source>
        <dbReference type="SAM" id="Phobius"/>
    </source>
</evidence>
<dbReference type="AlphaFoldDB" id="A0A0X3NHV6"/>
<evidence type="ECO:0000256" key="10">
    <source>
        <dbReference type="SAM" id="MobiDB-lite"/>
    </source>
</evidence>
<dbReference type="GO" id="GO:0043410">
    <property type="term" value="P:positive regulation of MAPK cascade"/>
    <property type="evidence" value="ECO:0007669"/>
    <property type="project" value="TreeGrafter"/>
</dbReference>
<feature type="transmembrane region" description="Helical" evidence="11">
    <location>
        <begin position="118"/>
        <end position="141"/>
    </location>
</feature>
<keyword evidence="3 11" id="KW-0812">Transmembrane</keyword>
<dbReference type="GO" id="GO:0071880">
    <property type="term" value="P:adenylate cyclase-activating adrenergic receptor signaling pathway"/>
    <property type="evidence" value="ECO:0007669"/>
    <property type="project" value="TreeGrafter"/>
</dbReference>
<dbReference type="PANTHER" id="PTHR24248">
    <property type="entry name" value="ADRENERGIC RECEPTOR-RELATED G-PROTEIN COUPLED RECEPTOR"/>
    <property type="match status" value="1"/>
</dbReference>
<feature type="transmembrane region" description="Helical" evidence="11">
    <location>
        <begin position="639"/>
        <end position="656"/>
    </location>
</feature>
<evidence type="ECO:0000256" key="7">
    <source>
        <dbReference type="ARBA" id="ARBA00023157"/>
    </source>
</evidence>
<keyword evidence="6 11" id="KW-0472">Membrane</keyword>
<evidence type="ECO:0000256" key="1">
    <source>
        <dbReference type="ARBA" id="ARBA00004651"/>
    </source>
</evidence>
<feature type="compositionally biased region" description="Low complexity" evidence="10">
    <location>
        <begin position="272"/>
        <end position="283"/>
    </location>
</feature>
<keyword evidence="12" id="KW-0732">Signal</keyword>
<evidence type="ECO:0000313" key="14">
    <source>
        <dbReference type="EMBL" id="JAP39003.1"/>
    </source>
</evidence>
<evidence type="ECO:0000256" key="5">
    <source>
        <dbReference type="ARBA" id="ARBA00023040"/>
    </source>
</evidence>
<evidence type="ECO:0000256" key="12">
    <source>
        <dbReference type="SAM" id="SignalP"/>
    </source>
</evidence>
<comment type="subcellular location">
    <subcellularLocation>
        <location evidence="1">Cell membrane</location>
        <topology evidence="1">Multi-pass membrane protein</topology>
    </subcellularLocation>
</comment>
<feature type="transmembrane region" description="Helical" evidence="11">
    <location>
        <begin position="224"/>
        <end position="245"/>
    </location>
</feature>
<gene>
    <name evidence="14" type="ORF">TR167506</name>
</gene>
<evidence type="ECO:0000256" key="4">
    <source>
        <dbReference type="ARBA" id="ARBA00022989"/>
    </source>
</evidence>
<dbReference type="EMBL" id="GEEE01024222">
    <property type="protein sequence ID" value="JAP39003.1"/>
    <property type="molecule type" value="Transcribed_RNA"/>
</dbReference>
<dbReference type="InterPro" id="IPR017452">
    <property type="entry name" value="GPCR_Rhodpsn_7TM"/>
</dbReference>
<feature type="transmembrane region" description="Helical" evidence="11">
    <location>
        <begin position="566"/>
        <end position="591"/>
    </location>
</feature>
<dbReference type="InterPro" id="IPR000276">
    <property type="entry name" value="GPCR_Rhodpsn"/>
</dbReference>
<keyword evidence="5" id="KW-0297">G-protein coupled receptor</keyword>
<dbReference type="PANTHER" id="PTHR24248:SF199">
    <property type="entry name" value="IP13425P-RELATED"/>
    <property type="match status" value="1"/>
</dbReference>
<sequence length="759" mass="83653">MRITSAVLFLLLMYIHWTSGLAANTARNREADLGENKHDCRPGWLPLALGCFLLFATWLANCILLGGILQTLTSPHVVPVSYYFVGSQAIAALLHATLNLPPGLVTLLFGSTPMDSYLRIFCLFSTYLDTLFCNLALLHAFCSGLDSYLRLCGPSTYLVSARRRPTTWLKIGSPWVAAGLQAIGQLALSDRDKAKFFGDCQHPPSTQFADQFEAACVISDPNFLIMRTTIAYALPLIACLVLTGLQMKRLRRLHQEPQQTLKSLLLVRKQTSSKATTKKSMTSHLSKRQSDKTIGNFLQPPAKTTSASINSVAITGSGEVLRTRRHNPAYAMLVCSESTFGSRSTDTYGLRRDITNETLVAHTSTITETQLSRSNTIDTFDNVPSPGVALVQLADVEGSTEADPLSMSTSVHECPRHGKVTLPGNQVYTVERSDPINPYAALTPNLAEKRQVTLAVLSGDEYRIVNSQVPFAAMVTPPSLSHSKLARQAEAVFPPHHICQSAGTLPSCGKPHGGPRVYESSCLQSKQAMAKSRRQIPAQTTGRNPDFVSDGEYSTWLQAYRGEQMAVAISMVSCIVAVGVWSPLILSSLAYGLCQLPEQPKIRQTIYYIPGLNPQSLRSTLSSQCFIQITVPRLADFRWWAYASTGLLLPLVLLLMDTELRKSCWRSLGLVTRRPRGKSSQLTDRWPDLEMMATAWPEQESSQAKWPATGAPFVDVDEKAENVGEKEEDESSHWVPVSRSENFIMPRSVSLLLTRQDTK</sequence>
<keyword evidence="8" id="KW-0675">Receptor</keyword>
<dbReference type="PROSITE" id="PS50262">
    <property type="entry name" value="G_PROTEIN_RECEP_F1_2"/>
    <property type="match status" value="1"/>
</dbReference>
<evidence type="ECO:0000256" key="6">
    <source>
        <dbReference type="ARBA" id="ARBA00023136"/>
    </source>
</evidence>
<feature type="region of interest" description="Disordered" evidence="10">
    <location>
        <begin position="272"/>
        <end position="291"/>
    </location>
</feature>
<feature type="transmembrane region" description="Helical" evidence="11">
    <location>
        <begin position="46"/>
        <end position="68"/>
    </location>
</feature>
<evidence type="ECO:0000259" key="13">
    <source>
        <dbReference type="PROSITE" id="PS50262"/>
    </source>
</evidence>
<reference evidence="14" key="1">
    <citation type="submission" date="2016-01" db="EMBL/GenBank/DDBJ databases">
        <title>Reference transcriptome for the parasite Schistocephalus solidus: insights into the molecular evolution of parasitism.</title>
        <authorList>
            <person name="Hebert F.O."/>
            <person name="Grambauer S."/>
            <person name="Barber I."/>
            <person name="Landry C.R."/>
            <person name="Aubin-Horth N."/>
        </authorList>
    </citation>
    <scope>NUCLEOTIDE SEQUENCE</scope>
</reference>
<evidence type="ECO:0000256" key="9">
    <source>
        <dbReference type="ARBA" id="ARBA00023224"/>
    </source>
</evidence>
<organism evidence="14">
    <name type="scientific">Schistocephalus solidus</name>
    <name type="common">Tapeworm</name>
    <dbReference type="NCBI Taxonomy" id="70667"/>
    <lineage>
        <taxon>Eukaryota</taxon>
        <taxon>Metazoa</taxon>
        <taxon>Spiralia</taxon>
        <taxon>Lophotrochozoa</taxon>
        <taxon>Platyhelminthes</taxon>
        <taxon>Cestoda</taxon>
        <taxon>Eucestoda</taxon>
        <taxon>Diphyllobothriidea</taxon>
        <taxon>Diphyllobothriidae</taxon>
        <taxon>Schistocephalus</taxon>
    </lineage>
</organism>
<keyword evidence="9" id="KW-0807">Transducer</keyword>
<keyword evidence="7" id="KW-1015">Disulfide bond</keyword>
<feature type="chain" id="PRO_5007050608" description="G-protein coupled receptors family 1 profile domain-containing protein" evidence="12">
    <location>
        <begin position="23"/>
        <end position="759"/>
    </location>
</feature>
<proteinExistence type="predicted"/>
<protein>
    <recommendedName>
        <fullName evidence="13">G-protein coupled receptors family 1 profile domain-containing protein</fullName>
    </recommendedName>
</protein>